<gene>
    <name evidence="3" type="ORF">niasHT_039174</name>
</gene>
<dbReference type="AlphaFoldDB" id="A0ABD2I3M0"/>
<evidence type="ECO:0000256" key="2">
    <source>
        <dbReference type="SAM" id="SignalP"/>
    </source>
</evidence>
<feature type="region of interest" description="Disordered" evidence="1">
    <location>
        <begin position="251"/>
        <end position="304"/>
    </location>
</feature>
<comment type="caution">
    <text evidence="3">The sequence shown here is derived from an EMBL/GenBank/DDBJ whole genome shotgun (WGS) entry which is preliminary data.</text>
</comment>
<feature type="chain" id="PRO_5044751400" evidence="2">
    <location>
        <begin position="17"/>
        <end position="360"/>
    </location>
</feature>
<protein>
    <submittedName>
        <fullName evidence="3">Uncharacterized protein</fullName>
    </submittedName>
</protein>
<dbReference type="Proteomes" id="UP001620626">
    <property type="component" value="Unassembled WGS sequence"/>
</dbReference>
<proteinExistence type="predicted"/>
<keyword evidence="2" id="KW-0732">Signal</keyword>
<dbReference type="EMBL" id="JBICBT010001285">
    <property type="protein sequence ID" value="KAL3075094.1"/>
    <property type="molecule type" value="Genomic_DNA"/>
</dbReference>
<evidence type="ECO:0000313" key="3">
    <source>
        <dbReference type="EMBL" id="KAL3075094.1"/>
    </source>
</evidence>
<name>A0ABD2I3M0_9BILA</name>
<organism evidence="3 4">
    <name type="scientific">Heterodera trifolii</name>
    <dbReference type="NCBI Taxonomy" id="157864"/>
    <lineage>
        <taxon>Eukaryota</taxon>
        <taxon>Metazoa</taxon>
        <taxon>Ecdysozoa</taxon>
        <taxon>Nematoda</taxon>
        <taxon>Chromadorea</taxon>
        <taxon>Rhabditida</taxon>
        <taxon>Tylenchina</taxon>
        <taxon>Tylenchomorpha</taxon>
        <taxon>Tylenchoidea</taxon>
        <taxon>Heteroderidae</taxon>
        <taxon>Heteroderinae</taxon>
        <taxon>Heterodera</taxon>
    </lineage>
</organism>
<sequence>MIIFFIILNIIIFCEGALLQAEHSPKFELVAHSANVDEGICWHRSSLQFQIESNIVNWNALDQKSPDDQSKVAKFLRDASGNLQCLFDENAEMNSHAVVTNEQIQKMKQMADGETFLDTVHNSLLLLIVGIITILLAMNAKNVWHFFAPVIVAKSSKKRRKNSPTASIRTKSKMDAVITYLNEEMEQKETVLHQLPLPVKKQIIEKAEDFQAQIDEIKHNGVESAPPKIIKGEDNVNDSIQILSVEQPKRKMRMRKTRFRDDEETVDQKEVPPHNFSLELSTQKESEQQQKRAESVPPKEKKPEVDLGTVVKLLESGLSQADIGRQLNVDNIYYLVTKCRRQGLITENRPITRKKQHNKK</sequence>
<feature type="compositionally biased region" description="Basic and acidic residues" evidence="1">
    <location>
        <begin position="282"/>
        <end position="304"/>
    </location>
</feature>
<reference evidence="3 4" key="1">
    <citation type="submission" date="2024-10" db="EMBL/GenBank/DDBJ databases">
        <authorList>
            <person name="Kim D."/>
        </authorList>
    </citation>
    <scope>NUCLEOTIDE SEQUENCE [LARGE SCALE GENOMIC DNA]</scope>
    <source>
        <strain evidence="3">BH-2024</strain>
    </source>
</reference>
<evidence type="ECO:0000256" key="1">
    <source>
        <dbReference type="SAM" id="MobiDB-lite"/>
    </source>
</evidence>
<evidence type="ECO:0000313" key="4">
    <source>
        <dbReference type="Proteomes" id="UP001620626"/>
    </source>
</evidence>
<keyword evidence="4" id="KW-1185">Reference proteome</keyword>
<feature type="signal peptide" evidence="2">
    <location>
        <begin position="1"/>
        <end position="16"/>
    </location>
</feature>
<accession>A0ABD2I3M0</accession>